<reference evidence="1 2" key="1">
    <citation type="journal article" date="2021" name="Nat. Commun.">
        <title>Genetic determinants of endophytism in the Arabidopsis root mycobiome.</title>
        <authorList>
            <person name="Mesny F."/>
            <person name="Miyauchi S."/>
            <person name="Thiergart T."/>
            <person name="Pickel B."/>
            <person name="Atanasova L."/>
            <person name="Karlsson M."/>
            <person name="Huettel B."/>
            <person name="Barry K.W."/>
            <person name="Haridas S."/>
            <person name="Chen C."/>
            <person name="Bauer D."/>
            <person name="Andreopoulos W."/>
            <person name="Pangilinan J."/>
            <person name="LaButti K."/>
            <person name="Riley R."/>
            <person name="Lipzen A."/>
            <person name="Clum A."/>
            <person name="Drula E."/>
            <person name="Henrissat B."/>
            <person name="Kohler A."/>
            <person name="Grigoriev I.V."/>
            <person name="Martin F.M."/>
            <person name="Hacquard S."/>
        </authorList>
    </citation>
    <scope>NUCLEOTIDE SEQUENCE [LARGE SCALE GENOMIC DNA]</scope>
    <source>
        <strain evidence="1 2">MPI-SDFR-AT-0079</strain>
    </source>
</reference>
<name>A0ACB7NY25_9PEZI</name>
<gene>
    <name evidence="1" type="ORF">F5144DRAFT_550189</name>
</gene>
<comment type="caution">
    <text evidence="1">The sequence shown here is derived from an EMBL/GenBank/DDBJ whole genome shotgun (WGS) entry which is preliminary data.</text>
</comment>
<protein>
    <submittedName>
        <fullName evidence="1">Transferase family-domain-containing protein</fullName>
    </submittedName>
</protein>
<evidence type="ECO:0000313" key="1">
    <source>
        <dbReference type="EMBL" id="KAH6622513.1"/>
    </source>
</evidence>
<dbReference type="Proteomes" id="UP000724584">
    <property type="component" value="Unassembled WGS sequence"/>
</dbReference>
<proteinExistence type="predicted"/>
<accession>A0ACB7NY25</accession>
<sequence length="689" mass="76424">MGVPVIGRDFDQSHYCRLIPRVLILPFVYSVPAAKDRLASPVCGVKAKGTQTSVVVEDGAPACSDGSTIEGLWVVEKMDVTHTEDLLAEPGSASWTVTNTLTNMAERLTCSLRANYICEINDSSLRKRDGFGTFQPSPVVGLAEPVTSAAATTYQAPHFPHQARITAGQPIVAGESRGLIQFVLNGIDKAVMPRQDVYHLHPFAWENDPEEERFKVTTLDYLTACTYNDYAVFFRLHDLDKGKAAAVLKAGLERTLSQARHYVGTIEKDPEGGHSFVRKKGSTVRLVVQWLDAPEQNTKYPSIDDIEEANYSAVILGNLETWSVPPMTYGEKPEAHPNNHPVVSAFQANFVRGGLVLNMHHHHYANDVMGWSGFTHQLAENCRAAVTNTVFPAWDLACLDLSRLTKKEMADEVKLDGPPPAERHPGHKVAQLLLFHLPKSKAAQLKALAAPTDGSWISTYDAFSAFLWRTLTRLRAPVFKPDPSSHIFWAEAVDMRRRMHNPKVHPRIQHNVMFAALSSTAPVQQLTVDEILHAPLSTLALYIRSMTNSVTQENLDKTLDMVAMVRDKTSLNIRIDSHPPMSILQTDHRDANIVSADFGFATPLTYLHLLDRVTEGVIIIYPTRDSSPSSDEGPEFSIAYEKHLAHDLINDAEFRMYFEYRGVDAEDARIVDAAREGLSKATTAAVLHP</sequence>
<organism evidence="1 2">
    <name type="scientific">Chaetomium tenue</name>
    <dbReference type="NCBI Taxonomy" id="1854479"/>
    <lineage>
        <taxon>Eukaryota</taxon>
        <taxon>Fungi</taxon>
        <taxon>Dikarya</taxon>
        <taxon>Ascomycota</taxon>
        <taxon>Pezizomycotina</taxon>
        <taxon>Sordariomycetes</taxon>
        <taxon>Sordariomycetidae</taxon>
        <taxon>Sordariales</taxon>
        <taxon>Chaetomiaceae</taxon>
        <taxon>Chaetomium</taxon>
    </lineage>
</organism>
<dbReference type="EMBL" id="JAGIZQ010000006">
    <property type="protein sequence ID" value="KAH6622513.1"/>
    <property type="molecule type" value="Genomic_DNA"/>
</dbReference>
<keyword evidence="2" id="KW-1185">Reference proteome</keyword>
<keyword evidence="1" id="KW-0808">Transferase</keyword>
<evidence type="ECO:0000313" key="2">
    <source>
        <dbReference type="Proteomes" id="UP000724584"/>
    </source>
</evidence>